<sequence>MYSPSQASPLLSVENLSVAFNQGIKKGPNQEIQALSDISFELVEGEVLGVVGESGCGKSTLARAILQLQAITSGQVLWQGEDLTKNTNDQNKAMREHIQLIFQDPLDALNPRMTVAQIIAEPLYNLKPELSKQEIQNRVVELMLAMGLQEQQKNRYPHEFSGGQCQRIGIARAMILNPKLLICDEPVSALDVSIQAQIINLLMDLKSRTGMSMIFISHDLSIVRQVCDRVLVLYKGQVVETGNASDIYENPQHAYTQKLLDSIPLADPAMERKRIG</sequence>
<accession>A0A4R1ERT9</accession>
<dbReference type="PROSITE" id="PS00211">
    <property type="entry name" value="ABC_TRANSPORTER_1"/>
    <property type="match status" value="1"/>
</dbReference>
<dbReference type="Gene3D" id="3.40.50.300">
    <property type="entry name" value="P-loop containing nucleotide triphosphate hydrolases"/>
    <property type="match status" value="1"/>
</dbReference>
<dbReference type="SMART" id="SM00382">
    <property type="entry name" value="AAA"/>
    <property type="match status" value="1"/>
</dbReference>
<dbReference type="SUPFAM" id="SSF52540">
    <property type="entry name" value="P-loop containing nucleoside triphosphate hydrolases"/>
    <property type="match status" value="1"/>
</dbReference>
<gene>
    <name evidence="6" type="ORF">EV695_3333</name>
</gene>
<evidence type="ECO:0000256" key="4">
    <source>
        <dbReference type="ARBA" id="ARBA00022840"/>
    </source>
</evidence>
<evidence type="ECO:0000256" key="1">
    <source>
        <dbReference type="ARBA" id="ARBA00005417"/>
    </source>
</evidence>
<dbReference type="InterPro" id="IPR003439">
    <property type="entry name" value="ABC_transporter-like_ATP-bd"/>
</dbReference>
<protein>
    <submittedName>
        <fullName evidence="6">Oligopeptide transport system ATP-binding protein</fullName>
    </submittedName>
</protein>
<evidence type="ECO:0000259" key="5">
    <source>
        <dbReference type="PROSITE" id="PS50893"/>
    </source>
</evidence>
<dbReference type="PANTHER" id="PTHR43776:SF7">
    <property type="entry name" value="D,D-DIPEPTIDE TRANSPORT ATP-BINDING PROTEIN DDPF-RELATED"/>
    <property type="match status" value="1"/>
</dbReference>
<dbReference type="EMBL" id="SMFQ01000005">
    <property type="protein sequence ID" value="TCJ82602.1"/>
    <property type="molecule type" value="Genomic_DNA"/>
</dbReference>
<dbReference type="GO" id="GO:0005524">
    <property type="term" value="F:ATP binding"/>
    <property type="evidence" value="ECO:0007669"/>
    <property type="project" value="UniProtKB-KW"/>
</dbReference>
<dbReference type="AlphaFoldDB" id="A0A4R1ERT9"/>
<keyword evidence="2" id="KW-0813">Transport</keyword>
<dbReference type="OrthoDB" id="9784450at2"/>
<dbReference type="RefSeq" id="WP_131907785.1">
    <property type="nucleotide sequence ID" value="NZ_BAAAFU010000007.1"/>
</dbReference>
<keyword evidence="3" id="KW-0547">Nucleotide-binding</keyword>
<comment type="similarity">
    <text evidence="1">Belongs to the ABC transporter superfamily.</text>
</comment>
<comment type="caution">
    <text evidence="6">The sequence shown here is derived from an EMBL/GenBank/DDBJ whole genome shotgun (WGS) entry which is preliminary data.</text>
</comment>
<dbReference type="PANTHER" id="PTHR43776">
    <property type="entry name" value="TRANSPORT ATP-BINDING PROTEIN"/>
    <property type="match status" value="1"/>
</dbReference>
<organism evidence="6 7">
    <name type="scientific">Cocleimonas flava</name>
    <dbReference type="NCBI Taxonomy" id="634765"/>
    <lineage>
        <taxon>Bacteria</taxon>
        <taxon>Pseudomonadati</taxon>
        <taxon>Pseudomonadota</taxon>
        <taxon>Gammaproteobacteria</taxon>
        <taxon>Thiotrichales</taxon>
        <taxon>Thiotrichaceae</taxon>
        <taxon>Cocleimonas</taxon>
    </lineage>
</organism>
<evidence type="ECO:0000256" key="2">
    <source>
        <dbReference type="ARBA" id="ARBA00022448"/>
    </source>
</evidence>
<dbReference type="InterPro" id="IPR013563">
    <property type="entry name" value="Oligopep_ABC_C"/>
</dbReference>
<dbReference type="Proteomes" id="UP000294887">
    <property type="component" value="Unassembled WGS sequence"/>
</dbReference>
<dbReference type="FunFam" id="3.40.50.300:FF:000016">
    <property type="entry name" value="Oligopeptide ABC transporter ATP-binding component"/>
    <property type="match status" value="1"/>
</dbReference>
<dbReference type="InterPro" id="IPR003593">
    <property type="entry name" value="AAA+_ATPase"/>
</dbReference>
<evidence type="ECO:0000313" key="7">
    <source>
        <dbReference type="Proteomes" id="UP000294887"/>
    </source>
</evidence>
<evidence type="ECO:0000256" key="3">
    <source>
        <dbReference type="ARBA" id="ARBA00022741"/>
    </source>
</evidence>
<keyword evidence="7" id="KW-1185">Reference proteome</keyword>
<feature type="domain" description="ABC transporter" evidence="5">
    <location>
        <begin position="11"/>
        <end position="260"/>
    </location>
</feature>
<evidence type="ECO:0000313" key="6">
    <source>
        <dbReference type="EMBL" id="TCJ82602.1"/>
    </source>
</evidence>
<proteinExistence type="inferred from homology"/>
<dbReference type="CDD" id="cd03257">
    <property type="entry name" value="ABC_NikE_OppD_transporters"/>
    <property type="match status" value="1"/>
</dbReference>
<dbReference type="InterPro" id="IPR050319">
    <property type="entry name" value="ABC_transp_ATP-bind"/>
</dbReference>
<dbReference type="InterPro" id="IPR027417">
    <property type="entry name" value="P-loop_NTPase"/>
</dbReference>
<dbReference type="GO" id="GO:0015833">
    <property type="term" value="P:peptide transport"/>
    <property type="evidence" value="ECO:0007669"/>
    <property type="project" value="InterPro"/>
</dbReference>
<dbReference type="Pfam" id="PF00005">
    <property type="entry name" value="ABC_tran"/>
    <property type="match status" value="1"/>
</dbReference>
<dbReference type="GO" id="GO:0016887">
    <property type="term" value="F:ATP hydrolysis activity"/>
    <property type="evidence" value="ECO:0007669"/>
    <property type="project" value="InterPro"/>
</dbReference>
<dbReference type="Pfam" id="PF08352">
    <property type="entry name" value="oligo_HPY"/>
    <property type="match status" value="1"/>
</dbReference>
<dbReference type="GO" id="GO:0055085">
    <property type="term" value="P:transmembrane transport"/>
    <property type="evidence" value="ECO:0007669"/>
    <property type="project" value="UniProtKB-ARBA"/>
</dbReference>
<dbReference type="PROSITE" id="PS50893">
    <property type="entry name" value="ABC_TRANSPORTER_2"/>
    <property type="match status" value="1"/>
</dbReference>
<name>A0A4R1ERT9_9GAMM</name>
<keyword evidence="4 6" id="KW-0067">ATP-binding</keyword>
<dbReference type="InterPro" id="IPR017871">
    <property type="entry name" value="ABC_transporter-like_CS"/>
</dbReference>
<reference evidence="6 7" key="1">
    <citation type="submission" date="2019-03" db="EMBL/GenBank/DDBJ databases">
        <title>Genomic Encyclopedia of Type Strains, Phase IV (KMG-IV): sequencing the most valuable type-strain genomes for metagenomic binning, comparative biology and taxonomic classification.</title>
        <authorList>
            <person name="Goeker M."/>
        </authorList>
    </citation>
    <scope>NUCLEOTIDE SEQUENCE [LARGE SCALE GENOMIC DNA]</scope>
    <source>
        <strain evidence="6 7">DSM 24830</strain>
    </source>
</reference>